<dbReference type="PROSITE" id="PS51352">
    <property type="entry name" value="THIOREDOXIN_2"/>
    <property type="match status" value="1"/>
</dbReference>
<sequence>MWTKWGLFALAVVAIGYAIVHSLPQNQEDSSVGSIAPSFELPGLQSKTVRLADFRGTGVLLNFWASWCGPCVKEMSLLNEAYAQTDDIAMIAVNVGENPERVRRFAEELRLNFSIAMDQTNKIKKSYRISGLPVTLLIDRNGRIVERRTGELRSVDDIEALLEKLRLDAS</sequence>
<keyword evidence="1" id="KW-1015">Disulfide bond</keyword>
<accession>A0ABW0VP63</accession>
<dbReference type="PANTHER" id="PTHR42852:SF13">
    <property type="entry name" value="PROTEIN DIPZ"/>
    <property type="match status" value="1"/>
</dbReference>
<protein>
    <submittedName>
        <fullName evidence="3">Redoxin domain-containing protein</fullName>
    </submittedName>
</protein>
<dbReference type="SUPFAM" id="SSF52833">
    <property type="entry name" value="Thioredoxin-like"/>
    <property type="match status" value="1"/>
</dbReference>
<dbReference type="Proteomes" id="UP001596047">
    <property type="component" value="Unassembled WGS sequence"/>
</dbReference>
<dbReference type="RefSeq" id="WP_379186115.1">
    <property type="nucleotide sequence ID" value="NZ_JBHSOW010000005.1"/>
</dbReference>
<evidence type="ECO:0000313" key="3">
    <source>
        <dbReference type="EMBL" id="MFC5647667.1"/>
    </source>
</evidence>
<keyword evidence="4" id="KW-1185">Reference proteome</keyword>
<proteinExistence type="predicted"/>
<dbReference type="PANTHER" id="PTHR42852">
    <property type="entry name" value="THIOL:DISULFIDE INTERCHANGE PROTEIN DSBE"/>
    <property type="match status" value="1"/>
</dbReference>
<dbReference type="CDD" id="cd02966">
    <property type="entry name" value="TlpA_like_family"/>
    <property type="match status" value="1"/>
</dbReference>
<evidence type="ECO:0000259" key="2">
    <source>
        <dbReference type="PROSITE" id="PS51352"/>
    </source>
</evidence>
<evidence type="ECO:0000256" key="1">
    <source>
        <dbReference type="ARBA" id="ARBA00023157"/>
    </source>
</evidence>
<gene>
    <name evidence="3" type="ORF">ACFPYJ_00730</name>
</gene>
<dbReference type="InterPro" id="IPR013766">
    <property type="entry name" value="Thioredoxin_domain"/>
</dbReference>
<evidence type="ECO:0000313" key="4">
    <source>
        <dbReference type="Proteomes" id="UP001596047"/>
    </source>
</evidence>
<comment type="caution">
    <text evidence="3">The sequence shown here is derived from an EMBL/GenBank/DDBJ whole genome shotgun (WGS) entry which is preliminary data.</text>
</comment>
<dbReference type="InterPro" id="IPR000866">
    <property type="entry name" value="AhpC/TSA"/>
</dbReference>
<dbReference type="EMBL" id="JBHSOW010000005">
    <property type="protein sequence ID" value="MFC5647667.1"/>
    <property type="molecule type" value="Genomic_DNA"/>
</dbReference>
<organism evidence="3 4">
    <name type="scientific">Paenibacillus solisilvae</name>
    <dbReference type="NCBI Taxonomy" id="2486751"/>
    <lineage>
        <taxon>Bacteria</taxon>
        <taxon>Bacillati</taxon>
        <taxon>Bacillota</taxon>
        <taxon>Bacilli</taxon>
        <taxon>Bacillales</taxon>
        <taxon>Paenibacillaceae</taxon>
        <taxon>Paenibacillus</taxon>
    </lineage>
</organism>
<dbReference type="InterPro" id="IPR017937">
    <property type="entry name" value="Thioredoxin_CS"/>
</dbReference>
<dbReference type="PROSITE" id="PS00194">
    <property type="entry name" value="THIOREDOXIN_1"/>
    <property type="match status" value="1"/>
</dbReference>
<name>A0ABW0VP63_9BACL</name>
<dbReference type="InterPro" id="IPR050553">
    <property type="entry name" value="Thioredoxin_ResA/DsbE_sf"/>
</dbReference>
<reference evidence="4" key="1">
    <citation type="journal article" date="2019" name="Int. J. Syst. Evol. Microbiol.">
        <title>The Global Catalogue of Microorganisms (GCM) 10K type strain sequencing project: providing services to taxonomists for standard genome sequencing and annotation.</title>
        <authorList>
            <consortium name="The Broad Institute Genomics Platform"/>
            <consortium name="The Broad Institute Genome Sequencing Center for Infectious Disease"/>
            <person name="Wu L."/>
            <person name="Ma J."/>
        </authorList>
    </citation>
    <scope>NUCLEOTIDE SEQUENCE [LARGE SCALE GENOMIC DNA]</scope>
    <source>
        <strain evidence="4">CGMCC 1.3240</strain>
    </source>
</reference>
<dbReference type="Pfam" id="PF00578">
    <property type="entry name" value="AhpC-TSA"/>
    <property type="match status" value="1"/>
</dbReference>
<dbReference type="Gene3D" id="3.40.30.10">
    <property type="entry name" value="Glutaredoxin"/>
    <property type="match status" value="1"/>
</dbReference>
<dbReference type="InterPro" id="IPR036249">
    <property type="entry name" value="Thioredoxin-like_sf"/>
</dbReference>
<feature type="domain" description="Thioredoxin" evidence="2">
    <location>
        <begin position="30"/>
        <end position="167"/>
    </location>
</feature>